<name>A0A271K803_9HYPH</name>
<dbReference type="InterPro" id="IPR012318">
    <property type="entry name" value="HTH_CRP"/>
</dbReference>
<evidence type="ECO:0000313" key="6">
    <source>
        <dbReference type="EMBL" id="PAP91893.1"/>
    </source>
</evidence>
<dbReference type="AlphaFoldDB" id="A0A271K803"/>
<dbReference type="InterPro" id="IPR036390">
    <property type="entry name" value="WH_DNA-bd_sf"/>
</dbReference>
<protein>
    <submittedName>
        <fullName evidence="6">Transcriptional regulator</fullName>
    </submittedName>
</protein>
<feature type="domain" description="HTH crp-type" evidence="5">
    <location>
        <begin position="146"/>
        <end position="220"/>
    </location>
</feature>
<feature type="domain" description="Cyclic nucleotide-binding" evidence="4">
    <location>
        <begin position="35"/>
        <end position="132"/>
    </location>
</feature>
<evidence type="ECO:0000256" key="3">
    <source>
        <dbReference type="ARBA" id="ARBA00023163"/>
    </source>
</evidence>
<keyword evidence="2" id="KW-0238">DNA-binding</keyword>
<reference evidence="6 7" key="1">
    <citation type="submission" date="2017-08" db="EMBL/GenBank/DDBJ databases">
        <title>Mesorhizobium wenxinae sp. nov., a novel rhizobial species isolated from root nodules of chickpea (Cicer arietinum L.).</title>
        <authorList>
            <person name="Zhang J."/>
        </authorList>
    </citation>
    <scope>NUCLEOTIDE SEQUENCE [LARGE SCALE GENOMIC DNA]</scope>
    <source>
        <strain evidence="7">WYCCWR 10019</strain>
    </source>
</reference>
<dbReference type="PROSITE" id="PS51063">
    <property type="entry name" value="HTH_CRP_2"/>
    <property type="match status" value="1"/>
</dbReference>
<dbReference type="Proteomes" id="UP000215931">
    <property type="component" value="Unassembled WGS sequence"/>
</dbReference>
<proteinExistence type="predicted"/>
<dbReference type="SUPFAM" id="SSF46785">
    <property type="entry name" value="Winged helix' DNA-binding domain"/>
    <property type="match status" value="1"/>
</dbReference>
<evidence type="ECO:0000259" key="5">
    <source>
        <dbReference type="PROSITE" id="PS51063"/>
    </source>
</evidence>
<dbReference type="SMART" id="SM00100">
    <property type="entry name" value="cNMP"/>
    <property type="match status" value="1"/>
</dbReference>
<dbReference type="Pfam" id="PF00027">
    <property type="entry name" value="cNMP_binding"/>
    <property type="match status" value="1"/>
</dbReference>
<organism evidence="6 7">
    <name type="scientific">Mesorhizobium wenxiniae</name>
    <dbReference type="NCBI Taxonomy" id="2014805"/>
    <lineage>
        <taxon>Bacteria</taxon>
        <taxon>Pseudomonadati</taxon>
        <taxon>Pseudomonadota</taxon>
        <taxon>Alphaproteobacteria</taxon>
        <taxon>Hyphomicrobiales</taxon>
        <taxon>Phyllobacteriaceae</taxon>
        <taxon>Mesorhizobium</taxon>
    </lineage>
</organism>
<dbReference type="SMART" id="SM00419">
    <property type="entry name" value="HTH_CRP"/>
    <property type="match status" value="1"/>
</dbReference>
<dbReference type="InterPro" id="IPR000595">
    <property type="entry name" value="cNMP-bd_dom"/>
</dbReference>
<comment type="caution">
    <text evidence="6">The sequence shown here is derived from an EMBL/GenBank/DDBJ whole genome shotgun (WGS) entry which is preliminary data.</text>
</comment>
<dbReference type="GO" id="GO:0006355">
    <property type="term" value="P:regulation of DNA-templated transcription"/>
    <property type="evidence" value="ECO:0007669"/>
    <property type="project" value="InterPro"/>
</dbReference>
<dbReference type="InterPro" id="IPR018490">
    <property type="entry name" value="cNMP-bd_dom_sf"/>
</dbReference>
<evidence type="ECO:0000256" key="2">
    <source>
        <dbReference type="ARBA" id="ARBA00023125"/>
    </source>
</evidence>
<dbReference type="EMBL" id="NPKH01000039">
    <property type="protein sequence ID" value="PAP91893.1"/>
    <property type="molecule type" value="Genomic_DNA"/>
</dbReference>
<sequence>MQTLLEFMRSHPVGGTLSKNGWGNNDFFGATAKIYKPHSVISRQDDHNDGIFVVKSGWAILYHGLPDGERQIIDTPLRGDIVGFRGVDGPRLASLASITELAVYEISSKELLKAILSQGHLGKKIACSLARLNAILAEHLMNTGRRNAMRRTAHFLLELEERLSMVGLSAHGRYECPLTQYELADILGMTAVHVNRTLRELRKADLVSFKSGYVEVINRKKLVETAGFDSEYLRYR</sequence>
<dbReference type="InterPro" id="IPR014710">
    <property type="entry name" value="RmlC-like_jellyroll"/>
</dbReference>
<evidence type="ECO:0000259" key="4">
    <source>
        <dbReference type="PROSITE" id="PS50042"/>
    </source>
</evidence>
<dbReference type="Gene3D" id="2.60.120.10">
    <property type="entry name" value="Jelly Rolls"/>
    <property type="match status" value="1"/>
</dbReference>
<dbReference type="Gene3D" id="1.10.10.10">
    <property type="entry name" value="Winged helix-like DNA-binding domain superfamily/Winged helix DNA-binding domain"/>
    <property type="match status" value="1"/>
</dbReference>
<evidence type="ECO:0000313" key="7">
    <source>
        <dbReference type="Proteomes" id="UP000215931"/>
    </source>
</evidence>
<dbReference type="PROSITE" id="PS50042">
    <property type="entry name" value="CNMP_BINDING_3"/>
    <property type="match status" value="1"/>
</dbReference>
<dbReference type="SUPFAM" id="SSF51206">
    <property type="entry name" value="cAMP-binding domain-like"/>
    <property type="match status" value="1"/>
</dbReference>
<gene>
    <name evidence="6" type="ORF">CIT31_30085</name>
</gene>
<evidence type="ECO:0000256" key="1">
    <source>
        <dbReference type="ARBA" id="ARBA00023015"/>
    </source>
</evidence>
<keyword evidence="1" id="KW-0805">Transcription regulation</keyword>
<dbReference type="OrthoDB" id="7584044at2"/>
<dbReference type="InterPro" id="IPR036388">
    <property type="entry name" value="WH-like_DNA-bd_sf"/>
</dbReference>
<accession>A0A271K803</accession>
<keyword evidence="3" id="KW-0804">Transcription</keyword>
<dbReference type="CDD" id="cd00038">
    <property type="entry name" value="CAP_ED"/>
    <property type="match status" value="1"/>
</dbReference>
<keyword evidence="7" id="KW-1185">Reference proteome</keyword>
<dbReference type="Pfam" id="PF13545">
    <property type="entry name" value="HTH_Crp_2"/>
    <property type="match status" value="1"/>
</dbReference>
<dbReference type="GO" id="GO:0003677">
    <property type="term" value="F:DNA binding"/>
    <property type="evidence" value="ECO:0007669"/>
    <property type="project" value="UniProtKB-KW"/>
</dbReference>